<reference evidence="4" key="1">
    <citation type="submission" date="2013-07" db="EMBL/GenBank/DDBJ databases">
        <title>The genome of Eucalyptus grandis.</title>
        <authorList>
            <person name="Schmutz J."/>
            <person name="Hayes R."/>
            <person name="Myburg A."/>
            <person name="Tuskan G."/>
            <person name="Grattapaglia D."/>
            <person name="Rokhsar D.S."/>
        </authorList>
    </citation>
    <scope>NUCLEOTIDE SEQUENCE</scope>
    <source>
        <tissue evidence="4">Leaf extractions</tissue>
    </source>
</reference>
<dbReference type="PROSITE" id="PS50102">
    <property type="entry name" value="RRM"/>
    <property type="match status" value="1"/>
</dbReference>
<organism evidence="4">
    <name type="scientific">Eucalyptus grandis</name>
    <name type="common">Flooded gum</name>
    <dbReference type="NCBI Taxonomy" id="71139"/>
    <lineage>
        <taxon>Eukaryota</taxon>
        <taxon>Viridiplantae</taxon>
        <taxon>Streptophyta</taxon>
        <taxon>Embryophyta</taxon>
        <taxon>Tracheophyta</taxon>
        <taxon>Spermatophyta</taxon>
        <taxon>Magnoliopsida</taxon>
        <taxon>eudicotyledons</taxon>
        <taxon>Gunneridae</taxon>
        <taxon>Pentapetalae</taxon>
        <taxon>rosids</taxon>
        <taxon>malvids</taxon>
        <taxon>Myrtales</taxon>
        <taxon>Myrtaceae</taxon>
        <taxon>Myrtoideae</taxon>
        <taxon>Eucalypteae</taxon>
        <taxon>Eucalyptus</taxon>
    </lineage>
</organism>
<dbReference type="GO" id="GO:0000398">
    <property type="term" value="P:mRNA splicing, via spliceosome"/>
    <property type="evidence" value="ECO:0000318"/>
    <property type="project" value="GO_Central"/>
</dbReference>
<evidence type="ECO:0000256" key="1">
    <source>
        <dbReference type="ARBA" id="ARBA00022884"/>
    </source>
</evidence>
<dbReference type="InterPro" id="IPR000504">
    <property type="entry name" value="RRM_dom"/>
</dbReference>
<accession>A0A059DAU8</accession>
<dbReference type="InterPro" id="IPR003954">
    <property type="entry name" value="RRM_euk-type"/>
</dbReference>
<dbReference type="SUPFAM" id="SSF54928">
    <property type="entry name" value="RNA-binding domain, RBD"/>
    <property type="match status" value="1"/>
</dbReference>
<dbReference type="GO" id="GO:0071004">
    <property type="term" value="C:U2-type prespliceosome"/>
    <property type="evidence" value="ECO:0000318"/>
    <property type="project" value="GO_Central"/>
</dbReference>
<dbReference type="Pfam" id="PF00076">
    <property type="entry name" value="RRM_1"/>
    <property type="match status" value="1"/>
</dbReference>
<dbReference type="OMA" id="IMDKIRC"/>
<dbReference type="OrthoDB" id="439808at2759"/>
<dbReference type="SMART" id="SM00360">
    <property type="entry name" value="RRM"/>
    <property type="match status" value="1"/>
</dbReference>
<dbReference type="GO" id="GO:0005685">
    <property type="term" value="C:U1 snRNP"/>
    <property type="evidence" value="ECO:0000318"/>
    <property type="project" value="GO_Central"/>
</dbReference>
<dbReference type="STRING" id="71139.A0A059DAU8"/>
<dbReference type="GO" id="GO:0003729">
    <property type="term" value="F:mRNA binding"/>
    <property type="evidence" value="ECO:0000318"/>
    <property type="project" value="GO_Central"/>
</dbReference>
<dbReference type="PANTHER" id="PTHR48027">
    <property type="entry name" value="HETEROGENEOUS NUCLEAR RIBONUCLEOPROTEIN 87F-RELATED"/>
    <property type="match status" value="1"/>
</dbReference>
<dbReference type="eggNOG" id="KOG0118">
    <property type="taxonomic scope" value="Eukaryota"/>
</dbReference>
<feature type="domain" description="RRM" evidence="3">
    <location>
        <begin position="35"/>
        <end position="113"/>
    </location>
</feature>
<dbReference type="Gramene" id="KCW87340">
    <property type="protein sequence ID" value="KCW87340"/>
    <property type="gene ID" value="EUGRSUZ_B03825"/>
</dbReference>
<keyword evidence="1 2" id="KW-0694">RNA-binding</keyword>
<proteinExistence type="predicted"/>
<dbReference type="InParanoid" id="A0A059DAU8"/>
<dbReference type="KEGG" id="egr:104433957"/>
<evidence type="ECO:0000256" key="2">
    <source>
        <dbReference type="PROSITE-ProRule" id="PRU00176"/>
    </source>
</evidence>
<evidence type="ECO:0000259" key="3">
    <source>
        <dbReference type="PROSITE" id="PS50102"/>
    </source>
</evidence>
<dbReference type="SMART" id="SM00361">
    <property type="entry name" value="RRM_1"/>
    <property type="match status" value="1"/>
</dbReference>
<name>A0A059DAU8_EUCGR</name>
<dbReference type="Gene3D" id="3.30.70.330">
    <property type="match status" value="1"/>
</dbReference>
<dbReference type="GO" id="GO:0030619">
    <property type="term" value="F:U1 snRNA binding"/>
    <property type="evidence" value="ECO:0000318"/>
    <property type="project" value="GO_Central"/>
</dbReference>
<gene>
    <name evidence="4" type="ORF">EUGRSUZ_B03825</name>
</gene>
<evidence type="ECO:0000313" key="4">
    <source>
        <dbReference type="EMBL" id="KCW87340.1"/>
    </source>
</evidence>
<dbReference type="EMBL" id="KK198754">
    <property type="protein sequence ID" value="KCW87340.1"/>
    <property type="molecule type" value="Genomic_DNA"/>
</dbReference>
<dbReference type="InterPro" id="IPR052462">
    <property type="entry name" value="SLIRP/GR-RBP-like"/>
</dbReference>
<protein>
    <recommendedName>
        <fullName evidence="3">RRM domain-containing protein</fullName>
    </recommendedName>
</protein>
<dbReference type="AlphaFoldDB" id="A0A059DAU8"/>
<dbReference type="InterPro" id="IPR035979">
    <property type="entry name" value="RBD_domain_sf"/>
</dbReference>
<sequence>MAAAGRISRGFVKLLSSPNPIASPARLIFHRGLASTLFVKGIAFDTTEGKLAEAFSKFGQVEGAKIIMDKVKNRSKGFGYVTFAVEEDARKALIDMNGKLLDGRVVFVDMARARRNVADSVPKARGPTEPPIND</sequence>
<dbReference type="InterPro" id="IPR012677">
    <property type="entry name" value="Nucleotide-bd_a/b_plait_sf"/>
</dbReference>